<dbReference type="GO" id="GO:0034204">
    <property type="term" value="P:lipid translocation"/>
    <property type="evidence" value="ECO:0007669"/>
    <property type="project" value="TreeGrafter"/>
</dbReference>
<dbReference type="InterPro" id="IPR051050">
    <property type="entry name" value="Lipid_II_flippase_MurJ/MviN"/>
</dbReference>
<keyword evidence="7 8" id="KW-0472">Membrane</keyword>
<keyword evidence="10" id="KW-1185">Reference proteome</keyword>
<evidence type="ECO:0000256" key="1">
    <source>
        <dbReference type="ARBA" id="ARBA00004651"/>
    </source>
</evidence>
<feature type="transmembrane region" description="Helical" evidence="8">
    <location>
        <begin position="345"/>
        <end position="366"/>
    </location>
</feature>
<feature type="transmembrane region" description="Helical" evidence="8">
    <location>
        <begin position="471"/>
        <end position="490"/>
    </location>
</feature>
<feature type="transmembrane region" description="Helical" evidence="8">
    <location>
        <begin position="182"/>
        <end position="204"/>
    </location>
</feature>
<dbReference type="RefSeq" id="WP_155699372.1">
    <property type="nucleotide sequence ID" value="NZ_CP034235.1"/>
</dbReference>
<evidence type="ECO:0000256" key="4">
    <source>
        <dbReference type="ARBA" id="ARBA00022960"/>
    </source>
</evidence>
<dbReference type="GO" id="GO:0008360">
    <property type="term" value="P:regulation of cell shape"/>
    <property type="evidence" value="ECO:0007669"/>
    <property type="project" value="UniProtKB-KW"/>
</dbReference>
<dbReference type="PRINTS" id="PR01806">
    <property type="entry name" value="VIRFACTRMVIN"/>
</dbReference>
<feature type="transmembrane region" description="Helical" evidence="8">
    <location>
        <begin position="269"/>
        <end position="289"/>
    </location>
</feature>
<dbReference type="PANTHER" id="PTHR47019:SF1">
    <property type="entry name" value="LIPID II FLIPPASE MURJ"/>
    <property type="match status" value="1"/>
</dbReference>
<feature type="transmembrane region" description="Helical" evidence="8">
    <location>
        <begin position="92"/>
        <end position="112"/>
    </location>
</feature>
<dbReference type="OrthoDB" id="9804143at2"/>
<keyword evidence="6 8" id="KW-1133">Transmembrane helix</keyword>
<protein>
    <submittedName>
        <fullName evidence="9">Murein biosynthesis integral membrane protein MurJ</fullName>
    </submittedName>
</protein>
<evidence type="ECO:0000256" key="3">
    <source>
        <dbReference type="ARBA" id="ARBA00022692"/>
    </source>
</evidence>
<evidence type="ECO:0000256" key="5">
    <source>
        <dbReference type="ARBA" id="ARBA00022984"/>
    </source>
</evidence>
<sequence length="522" mass="58389">MSTNKIFSGAFILFLGYFLSSILGLFREVLSAAYYGASADMDSYLFANTLPSIILSFVGGIFMVGFIPLFIKKKVTYSSKEASLMFSNILNVLMVVMLVLIAAAYVFSHYIASFFSINSETQLQIVRLIWILLPSILFFGLTFAQSSVLNALNHFAVPAFLTAINNVFVIVFILLFGRSLGIYSVAIGFVLGTAFQVLVMLPPLKKLGVVYTFRINFKDKDLHKIIAMSVPIISLGLIDQCGFLATRYFSTLLTPGSASALNYAGKIMLLPVTLFGTALISASYPSAVLMQAENKLKEYKQIVSTSLKSLLLILTPIMFICLIFAPYIIRILFERGSFDRSATTMTASCFMFLSVGIVLSPLKDFFTKMFFSKEILRIPIYSSIIYFMTFIISCLILVPIIKYNGIALASSLSLLISLVYLFIHYNALNSESKIRINLPYIAKVVGSAASATTLCYFIYLDGMQYELIKKLWIIYTLLCIGMSLGIYLVMIKMFRIEEINYVISKLLNKFTRRRGRLANESQ</sequence>
<feature type="transmembrane region" description="Helical" evidence="8">
    <location>
        <begin position="7"/>
        <end position="26"/>
    </location>
</feature>
<evidence type="ECO:0000313" key="9">
    <source>
        <dbReference type="EMBL" id="QGQ94371.1"/>
    </source>
</evidence>
<dbReference type="Proteomes" id="UP000426246">
    <property type="component" value="Chromosome"/>
</dbReference>
<accession>A0A6B8RD48</accession>
<feature type="transmembrane region" description="Helical" evidence="8">
    <location>
        <begin position="225"/>
        <end position="249"/>
    </location>
</feature>
<feature type="transmembrane region" description="Helical" evidence="8">
    <location>
        <begin position="440"/>
        <end position="459"/>
    </location>
</feature>
<organism evidence="9 10">
    <name type="scientific">Paenibacillus psychroresistens</name>
    <dbReference type="NCBI Taxonomy" id="1778678"/>
    <lineage>
        <taxon>Bacteria</taxon>
        <taxon>Bacillati</taxon>
        <taxon>Bacillota</taxon>
        <taxon>Bacilli</taxon>
        <taxon>Bacillales</taxon>
        <taxon>Paenibacillaceae</taxon>
        <taxon>Paenibacillus</taxon>
    </lineage>
</organism>
<feature type="transmembrane region" description="Helical" evidence="8">
    <location>
        <begin position="155"/>
        <end position="176"/>
    </location>
</feature>
<evidence type="ECO:0000256" key="2">
    <source>
        <dbReference type="ARBA" id="ARBA00022475"/>
    </source>
</evidence>
<dbReference type="PANTHER" id="PTHR47019">
    <property type="entry name" value="LIPID II FLIPPASE MURJ"/>
    <property type="match status" value="1"/>
</dbReference>
<comment type="subcellular location">
    <subcellularLocation>
        <location evidence="1">Cell membrane</location>
        <topology evidence="1">Multi-pass membrane protein</topology>
    </subcellularLocation>
</comment>
<feature type="transmembrane region" description="Helical" evidence="8">
    <location>
        <begin position="407"/>
        <end position="428"/>
    </location>
</feature>
<keyword evidence="3 8" id="KW-0812">Transmembrane</keyword>
<dbReference type="AlphaFoldDB" id="A0A6B8RD48"/>
<gene>
    <name evidence="9" type="primary">murJ</name>
    <name evidence="9" type="ORF">EHS13_05345</name>
</gene>
<dbReference type="GO" id="GO:0015648">
    <property type="term" value="F:lipid-linked peptidoglycan transporter activity"/>
    <property type="evidence" value="ECO:0007669"/>
    <property type="project" value="TreeGrafter"/>
</dbReference>
<dbReference type="GO" id="GO:0005886">
    <property type="term" value="C:plasma membrane"/>
    <property type="evidence" value="ECO:0007669"/>
    <property type="project" value="UniProtKB-SubCell"/>
</dbReference>
<keyword evidence="4" id="KW-0133">Cell shape</keyword>
<dbReference type="Pfam" id="PF03023">
    <property type="entry name" value="MurJ"/>
    <property type="match status" value="1"/>
</dbReference>
<dbReference type="KEGG" id="ppsc:EHS13_05345"/>
<evidence type="ECO:0000256" key="8">
    <source>
        <dbReference type="SAM" id="Phobius"/>
    </source>
</evidence>
<dbReference type="EMBL" id="CP034235">
    <property type="protein sequence ID" value="QGQ94371.1"/>
    <property type="molecule type" value="Genomic_DNA"/>
</dbReference>
<feature type="transmembrane region" description="Helical" evidence="8">
    <location>
        <begin position="46"/>
        <end position="71"/>
    </location>
</feature>
<name>A0A6B8RD48_9BACL</name>
<proteinExistence type="predicted"/>
<evidence type="ECO:0000256" key="6">
    <source>
        <dbReference type="ARBA" id="ARBA00022989"/>
    </source>
</evidence>
<dbReference type="GO" id="GO:0009252">
    <property type="term" value="P:peptidoglycan biosynthetic process"/>
    <property type="evidence" value="ECO:0007669"/>
    <property type="project" value="UniProtKB-KW"/>
</dbReference>
<keyword evidence="2" id="KW-1003">Cell membrane</keyword>
<dbReference type="InterPro" id="IPR004268">
    <property type="entry name" value="MurJ"/>
</dbReference>
<evidence type="ECO:0000256" key="7">
    <source>
        <dbReference type="ARBA" id="ARBA00023136"/>
    </source>
</evidence>
<keyword evidence="5" id="KW-0573">Peptidoglycan synthesis</keyword>
<evidence type="ECO:0000313" key="10">
    <source>
        <dbReference type="Proteomes" id="UP000426246"/>
    </source>
</evidence>
<feature type="transmembrane region" description="Helical" evidence="8">
    <location>
        <begin position="378"/>
        <end position="401"/>
    </location>
</feature>
<dbReference type="NCBIfam" id="TIGR01695">
    <property type="entry name" value="murJ_mviN"/>
    <property type="match status" value="1"/>
</dbReference>
<feature type="transmembrane region" description="Helical" evidence="8">
    <location>
        <begin position="310"/>
        <end position="333"/>
    </location>
</feature>
<reference evidence="10" key="1">
    <citation type="submission" date="2018-11" db="EMBL/GenBank/DDBJ databases">
        <title>Complete genome sequence of Paenibacillus sp. ML311-T8.</title>
        <authorList>
            <person name="Nam Y.-D."/>
            <person name="Kang J."/>
            <person name="Chung W.-H."/>
            <person name="Park Y.S."/>
        </authorList>
    </citation>
    <scope>NUCLEOTIDE SEQUENCE [LARGE SCALE GENOMIC DNA]</scope>
    <source>
        <strain evidence="10">ML311-T8</strain>
    </source>
</reference>
<feature type="transmembrane region" description="Helical" evidence="8">
    <location>
        <begin position="124"/>
        <end position="143"/>
    </location>
</feature>